<accession>C7RFF6</accession>
<dbReference type="OrthoDB" id="1690322at2"/>
<name>C7RFF6_ANAPD</name>
<keyword evidence="3" id="KW-1185">Reference proteome</keyword>
<evidence type="ECO:0000313" key="3">
    <source>
        <dbReference type="Proteomes" id="UP000002294"/>
    </source>
</evidence>
<dbReference type="PANTHER" id="PTHR32309">
    <property type="entry name" value="TYROSINE-PROTEIN KINASE"/>
    <property type="match status" value="1"/>
</dbReference>
<dbReference type="GO" id="GO:0004713">
    <property type="term" value="F:protein tyrosine kinase activity"/>
    <property type="evidence" value="ECO:0007669"/>
    <property type="project" value="TreeGrafter"/>
</dbReference>
<dbReference type="KEGG" id="apr:Apre_0165"/>
<dbReference type="STRING" id="525919.Apre_0165"/>
<sequence length="386" mass="43687">MRKITTEHLLKQAKRNILLIIIPALLVFGLVLSKTLIKDSKNFEATSMLMVTGESKDDAISYNNIILNEKLANIYSNFLESTDLYEAVSKKLGQDYNPEDIKSNLDYEVNPQGGVISFTYIDTNKDRASDTLTLITEEFRTYALNFLNMDNIEYLQKTKVDAPSKIKGIIFSILGLVAGALLGILITIIKEILSDKIRDAKDIEDLGIRVLGDLTKDSKAAIYKTKASIDYLTENSVIGITSLNPKKSTYDFTEKLALAMSTSFGLCLIDSLAENKVVDKKYESSEEDIKLIRYKGVDFIKLREKSLDILDSYVFEDKIYELRYTYNYVLINESNIDSLEATIGLRYEDYKIIVANDPHIGREELVRKINSIEDMGCEVLGVIYDK</sequence>
<dbReference type="PANTHER" id="PTHR32309:SF13">
    <property type="entry name" value="FERRIC ENTEROBACTIN TRANSPORT PROTEIN FEPE"/>
    <property type="match status" value="1"/>
</dbReference>
<dbReference type="GO" id="GO:0005886">
    <property type="term" value="C:plasma membrane"/>
    <property type="evidence" value="ECO:0007669"/>
    <property type="project" value="TreeGrafter"/>
</dbReference>
<organism evidence="2 3">
    <name type="scientific">Anaerococcus prevotii (strain ATCC 9321 / DSM 20548 / JCM 6508 / NCTC 11806 / PC1)</name>
    <name type="common">Peptostreptococcus prevotii</name>
    <name type="synonym">Peptococcus prevotii</name>
    <dbReference type="NCBI Taxonomy" id="525919"/>
    <lineage>
        <taxon>Bacteria</taxon>
        <taxon>Bacillati</taxon>
        <taxon>Bacillota</taxon>
        <taxon>Tissierellia</taxon>
        <taxon>Tissierellales</taxon>
        <taxon>Peptoniphilaceae</taxon>
        <taxon>Anaerococcus</taxon>
    </lineage>
</organism>
<feature type="transmembrane region" description="Helical" evidence="1">
    <location>
        <begin position="169"/>
        <end position="189"/>
    </location>
</feature>
<gene>
    <name evidence="2" type="ordered locus">Apre_0165</name>
</gene>
<keyword evidence="1" id="KW-0472">Membrane</keyword>
<dbReference type="InterPro" id="IPR050445">
    <property type="entry name" value="Bact_polysacc_biosynth/exp"/>
</dbReference>
<dbReference type="HOGENOM" id="CLU_715040_0_0_9"/>
<keyword evidence="1" id="KW-0812">Transmembrane</keyword>
<dbReference type="AlphaFoldDB" id="C7RFF6"/>
<reference evidence="2 3" key="1">
    <citation type="journal article" date="2009" name="Stand. Genomic Sci.">
        <title>Complete genome sequence of Anaerococcus prevotii type strain (PC1).</title>
        <authorList>
            <person name="Labutti K."/>
            <person name="Pukall R."/>
            <person name="Steenblock K."/>
            <person name="Glavina Del Rio T."/>
            <person name="Tice H."/>
            <person name="Copeland A."/>
            <person name="Cheng J.F."/>
            <person name="Lucas S."/>
            <person name="Chen F."/>
            <person name="Nolan M."/>
            <person name="Bruce D."/>
            <person name="Goodwin L."/>
            <person name="Pitluck S."/>
            <person name="Ivanova N."/>
            <person name="Mavromatis K."/>
            <person name="Ovchinnikova G."/>
            <person name="Pati A."/>
            <person name="Chen A."/>
            <person name="Palaniappan K."/>
            <person name="Land M."/>
            <person name="Hauser L."/>
            <person name="Chang Y.J."/>
            <person name="Jeffries C.D."/>
            <person name="Chain P."/>
            <person name="Saunders E."/>
            <person name="Brettin T."/>
            <person name="Detter J.C."/>
            <person name="Han C."/>
            <person name="Goker M."/>
            <person name="Bristow J."/>
            <person name="Eisen J.A."/>
            <person name="Markowitz V."/>
            <person name="Hugenholtz P."/>
            <person name="Kyrpides N.C."/>
            <person name="Klenk H.P."/>
            <person name="Lapidus A."/>
        </authorList>
    </citation>
    <scope>NUCLEOTIDE SEQUENCE [LARGE SCALE GENOMIC DNA]</scope>
    <source>
        <strain evidence="3">ATCC 9321 / DSM 20548 / JCM 6508 / NCTC 11806 / PC1</strain>
    </source>
</reference>
<evidence type="ECO:0000256" key="1">
    <source>
        <dbReference type="SAM" id="Phobius"/>
    </source>
</evidence>
<protein>
    <submittedName>
        <fullName evidence="2">Lipopolysaccharide biosynthesis protein</fullName>
    </submittedName>
</protein>
<evidence type="ECO:0000313" key="2">
    <source>
        <dbReference type="EMBL" id="ACV28217.1"/>
    </source>
</evidence>
<dbReference type="eggNOG" id="COG0489">
    <property type="taxonomic scope" value="Bacteria"/>
</dbReference>
<dbReference type="Proteomes" id="UP000002294">
    <property type="component" value="Chromosome"/>
</dbReference>
<keyword evidence="1" id="KW-1133">Transmembrane helix</keyword>
<proteinExistence type="predicted"/>
<dbReference type="RefSeq" id="WP_012803636.1">
    <property type="nucleotide sequence ID" value="NC_013171.1"/>
</dbReference>
<dbReference type="EMBL" id="CP001708">
    <property type="protein sequence ID" value="ACV28217.1"/>
    <property type="molecule type" value="Genomic_DNA"/>
</dbReference>